<organism evidence="1 2">
    <name type="scientific">Araneus ventricosus</name>
    <name type="common">Orbweaver spider</name>
    <name type="synonym">Epeira ventricosa</name>
    <dbReference type="NCBI Taxonomy" id="182803"/>
    <lineage>
        <taxon>Eukaryota</taxon>
        <taxon>Metazoa</taxon>
        <taxon>Ecdysozoa</taxon>
        <taxon>Arthropoda</taxon>
        <taxon>Chelicerata</taxon>
        <taxon>Arachnida</taxon>
        <taxon>Araneae</taxon>
        <taxon>Araneomorphae</taxon>
        <taxon>Entelegynae</taxon>
        <taxon>Araneoidea</taxon>
        <taxon>Araneidae</taxon>
        <taxon>Araneus</taxon>
    </lineage>
</organism>
<accession>A0A4Y2W522</accession>
<evidence type="ECO:0000313" key="1">
    <source>
        <dbReference type="EMBL" id="GBO32112.1"/>
    </source>
</evidence>
<keyword evidence="2" id="KW-1185">Reference proteome</keyword>
<dbReference type="Proteomes" id="UP000499080">
    <property type="component" value="Unassembled WGS sequence"/>
</dbReference>
<name>A0A4Y2W522_ARAVE</name>
<proteinExistence type="predicted"/>
<feature type="non-terminal residue" evidence="1">
    <location>
        <position position="73"/>
    </location>
</feature>
<dbReference type="OrthoDB" id="6465164at2759"/>
<evidence type="ECO:0000313" key="2">
    <source>
        <dbReference type="Proteomes" id="UP000499080"/>
    </source>
</evidence>
<gene>
    <name evidence="1" type="ORF">AVEN_245120_1</name>
</gene>
<sequence>MFILPGSNFLRLFPVGLSEVQSLSWEFLTCTTLKDNILLAVLSIPSRMILSAVKTVVYRMQCEVHEKGGRLKE</sequence>
<reference evidence="1 2" key="1">
    <citation type="journal article" date="2019" name="Sci. Rep.">
        <title>Orb-weaving spider Araneus ventricosus genome elucidates the spidroin gene catalogue.</title>
        <authorList>
            <person name="Kono N."/>
            <person name="Nakamura H."/>
            <person name="Ohtoshi R."/>
            <person name="Moran D.A.P."/>
            <person name="Shinohara A."/>
            <person name="Yoshida Y."/>
            <person name="Fujiwara M."/>
            <person name="Mori M."/>
            <person name="Tomita M."/>
            <person name="Arakawa K."/>
        </authorList>
    </citation>
    <scope>NUCLEOTIDE SEQUENCE [LARGE SCALE GENOMIC DNA]</scope>
</reference>
<dbReference type="EMBL" id="BGPR01055553">
    <property type="protein sequence ID" value="GBO32112.1"/>
    <property type="molecule type" value="Genomic_DNA"/>
</dbReference>
<comment type="caution">
    <text evidence="1">The sequence shown here is derived from an EMBL/GenBank/DDBJ whole genome shotgun (WGS) entry which is preliminary data.</text>
</comment>
<protein>
    <submittedName>
        <fullName evidence="1">Uncharacterized protein</fullName>
    </submittedName>
</protein>
<dbReference type="AlphaFoldDB" id="A0A4Y2W522"/>